<feature type="non-terminal residue" evidence="4">
    <location>
        <position position="1"/>
    </location>
</feature>
<reference evidence="2 6" key="2">
    <citation type="submission" date="2017-09" db="EMBL/GenBank/DDBJ databases">
        <title>Extensive intraspecific genome diversity in a model arbuscular mycorrhizal fungus.</title>
        <authorList>
            <person name="Chen E.C."/>
            <person name="Morin E."/>
            <person name="Beaudet D."/>
            <person name="Noel J."/>
            <person name="Ndikumana S."/>
            <person name="Charron P."/>
            <person name="St-Onge C."/>
            <person name="Giorgi J."/>
            <person name="Grigoriev I.V."/>
            <person name="Roux C."/>
            <person name="Martin F.M."/>
            <person name="Corradi N."/>
        </authorList>
    </citation>
    <scope>NUCLEOTIDE SEQUENCE [LARGE SCALE GENOMIC DNA]</scope>
    <source>
        <strain evidence="2 6">A5</strain>
    </source>
</reference>
<reference evidence="4 7" key="1">
    <citation type="submission" date="2015-10" db="EMBL/GenBank/DDBJ databases">
        <title>Genome analyses suggest a sexual origin of heterokaryosis in a supposedly ancient asexual fungus.</title>
        <authorList>
            <person name="Ropars J."/>
            <person name="Sedzielewska K."/>
            <person name="Noel J."/>
            <person name="Charron P."/>
            <person name="Farinelli L."/>
            <person name="Marton T."/>
            <person name="Kruger M."/>
            <person name="Pelin A."/>
            <person name="Brachmann A."/>
            <person name="Corradi N."/>
        </authorList>
    </citation>
    <scope>NUCLEOTIDE SEQUENCE [LARGE SCALE GENOMIC DNA]</scope>
    <source>
        <strain evidence="4 7">A4</strain>
        <strain evidence="2 6">A5</strain>
    </source>
</reference>
<evidence type="ECO:0000313" key="3">
    <source>
        <dbReference type="EMBL" id="PKC67390.1"/>
    </source>
</evidence>
<dbReference type="FunFam" id="1.20.970.30:FF:000001">
    <property type="entry name" value="Eukaryotic translation initiation factor subunit eIF-4F, putative"/>
    <property type="match status" value="1"/>
</dbReference>
<dbReference type="Proteomes" id="UP000232722">
    <property type="component" value="Unassembled WGS sequence"/>
</dbReference>
<keyword evidence="4" id="KW-0396">Initiation factor</keyword>
<dbReference type="Proteomes" id="UP000232688">
    <property type="component" value="Unassembled WGS sequence"/>
</dbReference>
<protein>
    <submittedName>
        <fullName evidence="4">Eukaryotic initiation factor 4f subunit eIF4g, eIF4e-binding domain-containing protein</fullName>
    </submittedName>
</protein>
<feature type="non-terminal residue" evidence="4">
    <location>
        <position position="67"/>
    </location>
</feature>
<dbReference type="EMBL" id="LLXH01000394">
    <property type="protein sequence ID" value="PKC67390.1"/>
    <property type="molecule type" value="Genomic_DNA"/>
</dbReference>
<evidence type="ECO:0000259" key="1">
    <source>
        <dbReference type="Pfam" id="PF12152"/>
    </source>
</evidence>
<reference evidence="3 5" key="4">
    <citation type="submission" date="2017-10" db="EMBL/GenBank/DDBJ databases">
        <title>Genome analyses suggest a sexual origin of heterokaryosis in a supposedly ancient asexual fungus.</title>
        <authorList>
            <person name="Corradi N."/>
            <person name="Sedzielewska K."/>
            <person name="Noel J."/>
            <person name="Charron P."/>
            <person name="Farinelli L."/>
            <person name="Marton T."/>
            <person name="Kruger M."/>
            <person name="Pelin A."/>
            <person name="Brachmann A."/>
            <person name="Corradi N."/>
        </authorList>
    </citation>
    <scope>NUCLEOTIDE SEQUENCE [LARGE SCALE GENOMIC DNA]</scope>
    <source>
        <strain evidence="3 5">A1</strain>
    </source>
</reference>
<evidence type="ECO:0000313" key="7">
    <source>
        <dbReference type="Proteomes" id="UP000234323"/>
    </source>
</evidence>
<dbReference type="InterPro" id="IPR036211">
    <property type="entry name" value="eIF4G_eIF4E-bd_sf"/>
</dbReference>
<dbReference type="SUPFAM" id="SSF101489">
    <property type="entry name" value="Eukaryotic initiation factor 4f subunit eIF4g, eIF4e-binding domain"/>
    <property type="match status" value="1"/>
</dbReference>
<dbReference type="Gene3D" id="1.20.970.30">
    <property type="entry name" value="eIF4G, eIF4E-binding domain"/>
    <property type="match status" value="1"/>
</dbReference>
<keyword evidence="4" id="KW-0648">Protein biosynthesis</keyword>
<keyword evidence="7" id="KW-1185">Reference proteome</keyword>
<dbReference type="InterPro" id="IPR022745">
    <property type="entry name" value="eIF4G1_eIF4E-bd"/>
</dbReference>
<comment type="caution">
    <text evidence="4">The sequence shown here is derived from an EMBL/GenBank/DDBJ whole genome shotgun (WGS) entry which is preliminary data.</text>
</comment>
<feature type="domain" description="Eukaryotic translation initiation factor 4G1 eIF4E-binding" evidence="1">
    <location>
        <begin position="2"/>
        <end position="58"/>
    </location>
</feature>
<dbReference type="Pfam" id="PF12152">
    <property type="entry name" value="eIF_4G1"/>
    <property type="match status" value="1"/>
</dbReference>
<dbReference type="VEuPathDB" id="FungiDB:FUN_002117"/>
<dbReference type="VEuPathDB" id="FungiDB:RhiirA1_330919"/>
<dbReference type="Proteomes" id="UP000234323">
    <property type="component" value="Unassembled WGS sequence"/>
</dbReference>
<evidence type="ECO:0000313" key="5">
    <source>
        <dbReference type="Proteomes" id="UP000232688"/>
    </source>
</evidence>
<dbReference type="EMBL" id="LLXJ01000282">
    <property type="protein sequence ID" value="PKC11879.1"/>
    <property type="molecule type" value="Genomic_DNA"/>
</dbReference>
<name>A0A2I1HK22_9GLOM</name>
<organism evidence="4 7">
    <name type="scientific">Rhizophagus irregularis</name>
    <dbReference type="NCBI Taxonomy" id="588596"/>
    <lineage>
        <taxon>Eukaryota</taxon>
        <taxon>Fungi</taxon>
        <taxon>Fungi incertae sedis</taxon>
        <taxon>Mucoromycota</taxon>
        <taxon>Glomeromycotina</taxon>
        <taxon>Glomeromycetes</taxon>
        <taxon>Glomerales</taxon>
        <taxon>Glomeraceae</taxon>
        <taxon>Rhizophagus</taxon>
    </lineage>
</organism>
<dbReference type="EMBL" id="LLXI01003435">
    <property type="protein sequence ID" value="PKY59222.1"/>
    <property type="molecule type" value="Genomic_DNA"/>
</dbReference>
<dbReference type="AlphaFoldDB" id="A0A2I1HK22"/>
<sequence>APLSALGSARMLDDLSSIQYPQGIKSPNPELNSNAEPGKFKYDRTFLMQFMTVCKEKPENLPALEAI</sequence>
<reference evidence="3 5" key="3">
    <citation type="submission" date="2017-10" db="EMBL/GenBank/DDBJ databases">
        <title>Extensive intraspecific genome diversity in a model arbuscular mycorrhizal fungus.</title>
        <authorList>
            <person name="Chen E.C.H."/>
            <person name="Morin E."/>
            <person name="Baudet D."/>
            <person name="Noel J."/>
            <person name="Ndikumana S."/>
            <person name="Charron P."/>
            <person name="St-Onge C."/>
            <person name="Giorgi J."/>
            <person name="Grigoriev I.V."/>
            <person name="Roux C."/>
            <person name="Martin F.M."/>
            <person name="Corradi N."/>
        </authorList>
    </citation>
    <scope>NUCLEOTIDE SEQUENCE [LARGE SCALE GENOMIC DNA]</scope>
    <source>
        <strain evidence="3 5">A1</strain>
    </source>
</reference>
<accession>A0A2I1HK22</accession>
<dbReference type="GO" id="GO:0003743">
    <property type="term" value="F:translation initiation factor activity"/>
    <property type="evidence" value="ECO:0007669"/>
    <property type="project" value="UniProtKB-KW"/>
</dbReference>
<dbReference type="VEuPathDB" id="FungiDB:RhiirFUN_002175"/>
<evidence type="ECO:0000313" key="2">
    <source>
        <dbReference type="EMBL" id="PKC11879.1"/>
    </source>
</evidence>
<evidence type="ECO:0000313" key="6">
    <source>
        <dbReference type="Proteomes" id="UP000232722"/>
    </source>
</evidence>
<proteinExistence type="predicted"/>
<gene>
    <name evidence="3" type="ORF">RhiirA1_330919</name>
    <name evidence="4" type="ORF">RhiirA4_305531</name>
    <name evidence="2" type="ORF">RhiirA5_265135</name>
</gene>
<evidence type="ECO:0000313" key="4">
    <source>
        <dbReference type="EMBL" id="PKY59222.1"/>
    </source>
</evidence>